<evidence type="ECO:0000256" key="2">
    <source>
        <dbReference type="ARBA" id="ARBA00022801"/>
    </source>
</evidence>
<keyword evidence="2 5" id="KW-0378">Hydrolase</keyword>
<reference evidence="5 6" key="1">
    <citation type="submission" date="2024-09" db="EMBL/GenBank/DDBJ databases">
        <authorList>
            <person name="Sun Q."/>
            <person name="Mori K."/>
        </authorList>
    </citation>
    <scope>NUCLEOTIDE SEQUENCE [LARGE SCALE GENOMIC DNA]</scope>
    <source>
        <strain evidence="5 6">TBRC 2205</strain>
    </source>
</reference>
<organism evidence="5 6">
    <name type="scientific">Plantactinospora siamensis</name>
    <dbReference type="NCBI Taxonomy" id="555372"/>
    <lineage>
        <taxon>Bacteria</taxon>
        <taxon>Bacillati</taxon>
        <taxon>Actinomycetota</taxon>
        <taxon>Actinomycetes</taxon>
        <taxon>Micromonosporales</taxon>
        <taxon>Micromonosporaceae</taxon>
        <taxon>Plantactinospora</taxon>
    </lineage>
</organism>
<name>A0ABV6NZD7_9ACTN</name>
<feature type="compositionally biased region" description="Low complexity" evidence="3">
    <location>
        <begin position="163"/>
        <end position="183"/>
    </location>
</feature>
<dbReference type="Gene3D" id="3.90.79.10">
    <property type="entry name" value="Nucleoside Triphosphate Pyrophosphohydrolase"/>
    <property type="match status" value="1"/>
</dbReference>
<gene>
    <name evidence="5" type="ORF">ACFFHU_18635</name>
</gene>
<protein>
    <submittedName>
        <fullName evidence="5">NUDIX hydrolase</fullName>
    </submittedName>
</protein>
<keyword evidence="6" id="KW-1185">Reference proteome</keyword>
<proteinExistence type="predicted"/>
<evidence type="ECO:0000313" key="5">
    <source>
        <dbReference type="EMBL" id="MFC0566143.1"/>
    </source>
</evidence>
<evidence type="ECO:0000259" key="4">
    <source>
        <dbReference type="PROSITE" id="PS51462"/>
    </source>
</evidence>
<dbReference type="EMBL" id="JBHLUE010000016">
    <property type="protein sequence ID" value="MFC0566143.1"/>
    <property type="molecule type" value="Genomic_DNA"/>
</dbReference>
<accession>A0ABV6NZD7</accession>
<dbReference type="PANTHER" id="PTHR43046:SF2">
    <property type="entry name" value="8-OXO-DGTP DIPHOSPHATASE-RELATED"/>
    <property type="match status" value="1"/>
</dbReference>
<dbReference type="Pfam" id="PF00293">
    <property type="entry name" value="NUDIX"/>
    <property type="match status" value="1"/>
</dbReference>
<dbReference type="PROSITE" id="PS51462">
    <property type="entry name" value="NUDIX"/>
    <property type="match status" value="1"/>
</dbReference>
<feature type="region of interest" description="Disordered" evidence="3">
    <location>
        <begin position="156"/>
        <end position="183"/>
    </location>
</feature>
<dbReference type="PANTHER" id="PTHR43046">
    <property type="entry name" value="GDP-MANNOSE MANNOSYL HYDROLASE"/>
    <property type="match status" value="1"/>
</dbReference>
<dbReference type="RefSeq" id="WP_377340594.1">
    <property type="nucleotide sequence ID" value="NZ_JBHLUE010000016.1"/>
</dbReference>
<dbReference type="InterPro" id="IPR000086">
    <property type="entry name" value="NUDIX_hydrolase_dom"/>
</dbReference>
<evidence type="ECO:0000256" key="1">
    <source>
        <dbReference type="ARBA" id="ARBA00001946"/>
    </source>
</evidence>
<dbReference type="Proteomes" id="UP001589894">
    <property type="component" value="Unassembled WGS sequence"/>
</dbReference>
<dbReference type="SUPFAM" id="SSF55811">
    <property type="entry name" value="Nudix"/>
    <property type="match status" value="1"/>
</dbReference>
<feature type="domain" description="Nudix hydrolase" evidence="4">
    <location>
        <begin position="5"/>
        <end position="146"/>
    </location>
</feature>
<dbReference type="InterPro" id="IPR015797">
    <property type="entry name" value="NUDIX_hydrolase-like_dom_sf"/>
</dbReference>
<comment type="caution">
    <text evidence="5">The sequence shown here is derived from an EMBL/GenBank/DDBJ whole genome shotgun (WGS) entry which is preliminary data.</text>
</comment>
<dbReference type="GO" id="GO:0016787">
    <property type="term" value="F:hydrolase activity"/>
    <property type="evidence" value="ECO:0007669"/>
    <property type="project" value="UniProtKB-KW"/>
</dbReference>
<dbReference type="CDD" id="cd02883">
    <property type="entry name" value="NUDIX_Hydrolase"/>
    <property type="match status" value="1"/>
</dbReference>
<evidence type="ECO:0000313" key="6">
    <source>
        <dbReference type="Proteomes" id="UP001589894"/>
    </source>
</evidence>
<sequence>MGMNSLTSAVAAVITDDAGRVLLCQQSQGHRRWGLPGGRVRRAESPVQAALRDIFAETGMTAEIIDLVGIYQLTGDGARPAGSTVPAPRTELPDVLVHVFRGRVHDAEATVNAPGRICRLSWHDPDDPPAPMTPTTRAAIADAVAGRSGVLREVRRDVEPELAEAAEPAGAAPATTQPAGAAA</sequence>
<comment type="cofactor">
    <cofactor evidence="1">
        <name>Mg(2+)</name>
        <dbReference type="ChEBI" id="CHEBI:18420"/>
    </cofactor>
</comment>
<evidence type="ECO:0000256" key="3">
    <source>
        <dbReference type="SAM" id="MobiDB-lite"/>
    </source>
</evidence>